<dbReference type="InterPro" id="IPR003594">
    <property type="entry name" value="HATPase_dom"/>
</dbReference>
<comment type="caution">
    <text evidence="10">The sequence shown here is derived from an EMBL/GenBank/DDBJ whole genome shotgun (WGS) entry which is preliminary data.</text>
</comment>
<dbReference type="PROSITE" id="PS50109">
    <property type="entry name" value="HIS_KIN"/>
    <property type="match status" value="1"/>
</dbReference>
<dbReference type="EMBL" id="QFVT01000002">
    <property type="protein sequence ID" value="PYC48728.1"/>
    <property type="molecule type" value="Genomic_DNA"/>
</dbReference>
<dbReference type="InterPro" id="IPR005467">
    <property type="entry name" value="His_kinase_dom"/>
</dbReference>
<feature type="transmembrane region" description="Helical" evidence="7">
    <location>
        <begin position="336"/>
        <end position="359"/>
    </location>
</feature>
<dbReference type="RefSeq" id="WP_110794309.1">
    <property type="nucleotide sequence ID" value="NZ_KZ826481.1"/>
</dbReference>
<organism evidence="10 11">
    <name type="scientific">Litorivita pollutaquae</name>
    <dbReference type="NCBI Taxonomy" id="2200892"/>
    <lineage>
        <taxon>Bacteria</taxon>
        <taxon>Pseudomonadati</taxon>
        <taxon>Pseudomonadota</taxon>
        <taxon>Alphaproteobacteria</taxon>
        <taxon>Rhodobacterales</taxon>
        <taxon>Paracoccaceae</taxon>
        <taxon>Litorivita</taxon>
    </lineage>
</organism>
<dbReference type="SMART" id="SM00387">
    <property type="entry name" value="HATPase_c"/>
    <property type="match status" value="1"/>
</dbReference>
<evidence type="ECO:0000256" key="1">
    <source>
        <dbReference type="ARBA" id="ARBA00000085"/>
    </source>
</evidence>
<dbReference type="CDD" id="cd06225">
    <property type="entry name" value="HAMP"/>
    <property type="match status" value="1"/>
</dbReference>
<reference evidence="10 11" key="1">
    <citation type="submission" date="2018-05" db="EMBL/GenBank/DDBJ databases">
        <title>Oceanovita maritima gen. nov., sp. nov., a marine bacterium in the family Rhodobacteraceae isolated from surface seawater of Lundu port Xiamen, China.</title>
        <authorList>
            <person name="Hetharua B.H."/>
            <person name="Min D."/>
            <person name="Liao H."/>
            <person name="Tian Y."/>
        </authorList>
    </citation>
    <scope>NUCLEOTIDE SEQUENCE [LARGE SCALE GENOMIC DNA]</scope>
    <source>
        <strain evidence="10 11">FSX-11</strain>
    </source>
</reference>
<dbReference type="CDD" id="cd00082">
    <property type="entry name" value="HisKA"/>
    <property type="match status" value="1"/>
</dbReference>
<evidence type="ECO:0000259" key="8">
    <source>
        <dbReference type="PROSITE" id="PS50109"/>
    </source>
</evidence>
<dbReference type="GO" id="GO:0000156">
    <property type="term" value="F:phosphorelay response regulator activity"/>
    <property type="evidence" value="ECO:0007669"/>
    <property type="project" value="TreeGrafter"/>
</dbReference>
<dbReference type="AlphaFoldDB" id="A0A2V4MWT4"/>
<dbReference type="GO" id="GO:0016020">
    <property type="term" value="C:membrane"/>
    <property type="evidence" value="ECO:0007669"/>
    <property type="project" value="UniProtKB-SubCell"/>
</dbReference>
<dbReference type="SMART" id="SM00304">
    <property type="entry name" value="HAMP"/>
    <property type="match status" value="1"/>
</dbReference>
<keyword evidence="6" id="KW-0418">Kinase</keyword>
<evidence type="ECO:0000256" key="2">
    <source>
        <dbReference type="ARBA" id="ARBA00004370"/>
    </source>
</evidence>
<dbReference type="OrthoDB" id="9795133at2"/>
<evidence type="ECO:0000313" key="11">
    <source>
        <dbReference type="Proteomes" id="UP000248012"/>
    </source>
</evidence>
<dbReference type="PANTHER" id="PTHR42878:SF15">
    <property type="entry name" value="BACTERIOPHYTOCHROME"/>
    <property type="match status" value="1"/>
</dbReference>
<dbReference type="GO" id="GO:0030295">
    <property type="term" value="F:protein kinase activator activity"/>
    <property type="evidence" value="ECO:0007669"/>
    <property type="project" value="TreeGrafter"/>
</dbReference>
<dbReference type="InterPro" id="IPR003661">
    <property type="entry name" value="HisK_dim/P_dom"/>
</dbReference>
<evidence type="ECO:0000256" key="7">
    <source>
        <dbReference type="SAM" id="Phobius"/>
    </source>
</evidence>
<comment type="subcellular location">
    <subcellularLocation>
        <location evidence="2">Membrane</location>
    </subcellularLocation>
</comment>
<feature type="domain" description="Histidine kinase" evidence="8">
    <location>
        <begin position="424"/>
        <end position="637"/>
    </location>
</feature>
<dbReference type="EC" id="2.7.13.3" evidence="3"/>
<name>A0A2V4MWT4_9RHOB</name>
<keyword evidence="7" id="KW-0812">Transmembrane</keyword>
<evidence type="ECO:0000256" key="5">
    <source>
        <dbReference type="ARBA" id="ARBA00022679"/>
    </source>
</evidence>
<dbReference type="SUPFAM" id="SSF158472">
    <property type="entry name" value="HAMP domain-like"/>
    <property type="match status" value="1"/>
</dbReference>
<dbReference type="Proteomes" id="UP000248012">
    <property type="component" value="Unassembled WGS sequence"/>
</dbReference>
<evidence type="ECO:0000259" key="9">
    <source>
        <dbReference type="PROSITE" id="PS50885"/>
    </source>
</evidence>
<dbReference type="Gene3D" id="6.10.340.10">
    <property type="match status" value="1"/>
</dbReference>
<keyword evidence="5" id="KW-0808">Transferase</keyword>
<dbReference type="PANTHER" id="PTHR42878">
    <property type="entry name" value="TWO-COMPONENT HISTIDINE KINASE"/>
    <property type="match status" value="1"/>
</dbReference>
<dbReference type="InterPro" id="IPR036890">
    <property type="entry name" value="HATPase_C_sf"/>
</dbReference>
<sequence>MQNCYGYSSTGGIVGRLRIVFLSMALILLAAVGSGLVQLRGLHKSVDGLTLFAVPVLEQAEDLERNLTDMLLELQEFGNLDSLQGLDSTREDLSQRLLVLHAAVAAFTDIGLPTEDMAQSLTKIEAGGFDTLDTKAALLHHSGALDALSMQLGQWLDDVNLLLQTLAFTAESTRRATHEETLTDAFASTQMIEERYRQELLWANAITAVSSEIYASVDLAKGLRNLPNRGELDQATSVLLFKKQGIAHALASLPPSDERAQLAASVMALRALIFGEEGIIDQAGEAIALRAELDRNTYQQLQTVTEFFAVSQNIRRAARKQVDAANQDVVQTSDKLGWVLIISAVLTLLSIGAAVYFIVERQINQRVKQLTQAVLTIAEGEIDQEVAVCGSDELGKIAQALEVFKSNARELLRSNYELEKFAYAASHDLRSPLRAIQDLLEWTIDDEENHFSAEGRQNITLVQQRVARLNSLLADLFTYSVAGQDKTNLAELSLAQVICETAGLLDPHDRFNITFTGLETSVLTYATPMRQILLNLVNNAIKHHDRDNGTISVAAHLRDGRIFCEVQDDGPGIDPKYHDKIFGLFQTLRSRDEVEGSGLGLAIVSKLVERYGGTISVRSDPSAGRGTRFIFDLPEMSMDNSDTALAA</sequence>
<dbReference type="Gene3D" id="3.30.565.10">
    <property type="entry name" value="Histidine kinase-like ATPase, C-terminal domain"/>
    <property type="match status" value="1"/>
</dbReference>
<dbReference type="Gene3D" id="1.10.287.130">
    <property type="match status" value="1"/>
</dbReference>
<feature type="domain" description="HAMP" evidence="9">
    <location>
        <begin position="361"/>
        <end position="413"/>
    </location>
</feature>
<dbReference type="InterPro" id="IPR050351">
    <property type="entry name" value="BphY/WalK/GraS-like"/>
</dbReference>
<feature type="transmembrane region" description="Helical" evidence="7">
    <location>
        <begin position="19"/>
        <end position="37"/>
    </location>
</feature>
<comment type="catalytic activity">
    <reaction evidence="1">
        <text>ATP + protein L-histidine = ADP + protein N-phospho-L-histidine.</text>
        <dbReference type="EC" id="2.7.13.3"/>
    </reaction>
</comment>
<evidence type="ECO:0000256" key="3">
    <source>
        <dbReference type="ARBA" id="ARBA00012438"/>
    </source>
</evidence>
<accession>A0A2V4MWT4</accession>
<protein>
    <recommendedName>
        <fullName evidence="3">histidine kinase</fullName>
        <ecNumber evidence="3">2.7.13.3</ecNumber>
    </recommendedName>
</protein>
<dbReference type="SUPFAM" id="SSF47384">
    <property type="entry name" value="Homodimeric domain of signal transducing histidine kinase"/>
    <property type="match status" value="1"/>
</dbReference>
<evidence type="ECO:0000313" key="10">
    <source>
        <dbReference type="EMBL" id="PYC48728.1"/>
    </source>
</evidence>
<evidence type="ECO:0000256" key="4">
    <source>
        <dbReference type="ARBA" id="ARBA00022553"/>
    </source>
</evidence>
<dbReference type="PRINTS" id="PR00344">
    <property type="entry name" value="BCTRLSENSOR"/>
</dbReference>
<dbReference type="InterPro" id="IPR003660">
    <property type="entry name" value="HAMP_dom"/>
</dbReference>
<keyword evidence="4" id="KW-0597">Phosphoprotein</keyword>
<keyword evidence="7" id="KW-1133">Transmembrane helix</keyword>
<dbReference type="InterPro" id="IPR004358">
    <property type="entry name" value="Sig_transdc_His_kin-like_C"/>
</dbReference>
<dbReference type="GO" id="GO:0007234">
    <property type="term" value="P:osmosensory signaling via phosphorelay pathway"/>
    <property type="evidence" value="ECO:0007669"/>
    <property type="project" value="TreeGrafter"/>
</dbReference>
<dbReference type="Pfam" id="PF02518">
    <property type="entry name" value="HATPase_c"/>
    <property type="match status" value="1"/>
</dbReference>
<dbReference type="SUPFAM" id="SSF55874">
    <property type="entry name" value="ATPase domain of HSP90 chaperone/DNA topoisomerase II/histidine kinase"/>
    <property type="match status" value="1"/>
</dbReference>
<keyword evidence="7" id="KW-0472">Membrane</keyword>
<proteinExistence type="predicted"/>
<dbReference type="PROSITE" id="PS50885">
    <property type="entry name" value="HAMP"/>
    <property type="match status" value="1"/>
</dbReference>
<evidence type="ECO:0000256" key="6">
    <source>
        <dbReference type="ARBA" id="ARBA00022777"/>
    </source>
</evidence>
<dbReference type="SMART" id="SM00388">
    <property type="entry name" value="HisKA"/>
    <property type="match status" value="1"/>
</dbReference>
<gene>
    <name evidence="10" type="ORF">DI396_01050</name>
</gene>
<dbReference type="GO" id="GO:0000155">
    <property type="term" value="F:phosphorelay sensor kinase activity"/>
    <property type="evidence" value="ECO:0007669"/>
    <property type="project" value="InterPro"/>
</dbReference>
<keyword evidence="11" id="KW-1185">Reference proteome</keyword>
<dbReference type="Pfam" id="PF00672">
    <property type="entry name" value="HAMP"/>
    <property type="match status" value="1"/>
</dbReference>
<dbReference type="InterPro" id="IPR036097">
    <property type="entry name" value="HisK_dim/P_sf"/>
</dbReference>